<keyword evidence="1" id="KW-0055">Arginine biosynthesis</keyword>
<name>A0AA38L331_TAXCH</name>
<proteinExistence type="predicted"/>
<dbReference type="GO" id="GO:0016620">
    <property type="term" value="F:oxidoreductase activity, acting on the aldehyde or oxo group of donors, NAD or NADP as acceptor"/>
    <property type="evidence" value="ECO:0007669"/>
    <property type="project" value="InterPro"/>
</dbReference>
<gene>
    <name evidence="3" type="ORF">KI387_036826</name>
</gene>
<protein>
    <recommendedName>
        <fullName evidence="2">Semialdehyde dehydrogenase NAD-binding domain-containing protein</fullName>
    </recommendedName>
</protein>
<evidence type="ECO:0000259" key="2">
    <source>
        <dbReference type="Pfam" id="PF01118"/>
    </source>
</evidence>
<comment type="caution">
    <text evidence="3">The sequence shown here is derived from an EMBL/GenBank/DDBJ whole genome shotgun (WGS) entry which is preliminary data.</text>
</comment>
<dbReference type="PANTHER" id="PTHR32338">
    <property type="entry name" value="N-ACETYL-GAMMA-GLUTAMYL-PHOSPHATE REDUCTASE, CHLOROPLASTIC-RELATED-RELATED"/>
    <property type="match status" value="1"/>
</dbReference>
<reference evidence="3 4" key="1">
    <citation type="journal article" date="2021" name="Nat. Plants">
        <title>The Taxus genome provides insights into paclitaxel biosynthesis.</title>
        <authorList>
            <person name="Xiong X."/>
            <person name="Gou J."/>
            <person name="Liao Q."/>
            <person name="Li Y."/>
            <person name="Zhou Q."/>
            <person name="Bi G."/>
            <person name="Li C."/>
            <person name="Du R."/>
            <person name="Wang X."/>
            <person name="Sun T."/>
            <person name="Guo L."/>
            <person name="Liang H."/>
            <person name="Lu P."/>
            <person name="Wu Y."/>
            <person name="Zhang Z."/>
            <person name="Ro D.K."/>
            <person name="Shang Y."/>
            <person name="Huang S."/>
            <person name="Yan J."/>
        </authorList>
    </citation>
    <scope>NUCLEOTIDE SEQUENCE [LARGE SCALE GENOMIC DNA]</scope>
    <source>
        <strain evidence="3">Ta-2019</strain>
    </source>
</reference>
<dbReference type="PANTHER" id="PTHR32338:SF10">
    <property type="entry name" value="N-ACETYL-GAMMA-GLUTAMYL-PHOSPHATE REDUCTASE, CHLOROPLASTIC-RELATED"/>
    <property type="match status" value="1"/>
</dbReference>
<keyword evidence="1" id="KW-0028">Amino-acid biosynthesis</keyword>
<dbReference type="InterPro" id="IPR036291">
    <property type="entry name" value="NAD(P)-bd_dom_sf"/>
</dbReference>
<dbReference type="EMBL" id="JAHRHJ020000007">
    <property type="protein sequence ID" value="KAH9308915.1"/>
    <property type="molecule type" value="Genomic_DNA"/>
</dbReference>
<sequence length="86" mass="9150">DGGGGWKQARKIKCIRASAASSPTKLESTRHGMHKAGEVVRVGVLGASGYTGSEIVRLLATHPYFNITLMTADRKAGQVDETPNQL</sequence>
<dbReference type="Gene3D" id="3.40.50.720">
    <property type="entry name" value="NAD(P)-binding Rossmann-like Domain"/>
    <property type="match status" value="1"/>
</dbReference>
<accession>A0AA38L331</accession>
<feature type="non-terminal residue" evidence="3">
    <location>
        <position position="86"/>
    </location>
</feature>
<dbReference type="GO" id="GO:0051287">
    <property type="term" value="F:NAD binding"/>
    <property type="evidence" value="ECO:0007669"/>
    <property type="project" value="InterPro"/>
</dbReference>
<dbReference type="InterPro" id="IPR000534">
    <property type="entry name" value="Semialdehyde_DH_NAD-bd"/>
</dbReference>
<dbReference type="GO" id="GO:0006526">
    <property type="term" value="P:L-arginine biosynthetic process"/>
    <property type="evidence" value="ECO:0007669"/>
    <property type="project" value="UniProtKB-KW"/>
</dbReference>
<dbReference type="Pfam" id="PF01118">
    <property type="entry name" value="Semialdhyde_dh"/>
    <property type="match status" value="1"/>
</dbReference>
<organism evidence="3 4">
    <name type="scientific">Taxus chinensis</name>
    <name type="common">Chinese yew</name>
    <name type="synonym">Taxus wallichiana var. chinensis</name>
    <dbReference type="NCBI Taxonomy" id="29808"/>
    <lineage>
        <taxon>Eukaryota</taxon>
        <taxon>Viridiplantae</taxon>
        <taxon>Streptophyta</taxon>
        <taxon>Embryophyta</taxon>
        <taxon>Tracheophyta</taxon>
        <taxon>Spermatophyta</taxon>
        <taxon>Pinopsida</taxon>
        <taxon>Pinidae</taxon>
        <taxon>Conifers II</taxon>
        <taxon>Cupressales</taxon>
        <taxon>Taxaceae</taxon>
        <taxon>Taxus</taxon>
    </lineage>
</organism>
<keyword evidence="4" id="KW-1185">Reference proteome</keyword>
<feature type="domain" description="Semialdehyde dehydrogenase NAD-binding" evidence="2">
    <location>
        <begin position="41"/>
        <end position="78"/>
    </location>
</feature>
<dbReference type="SUPFAM" id="SSF51735">
    <property type="entry name" value="NAD(P)-binding Rossmann-fold domains"/>
    <property type="match status" value="1"/>
</dbReference>
<evidence type="ECO:0000313" key="4">
    <source>
        <dbReference type="Proteomes" id="UP000824469"/>
    </source>
</evidence>
<dbReference type="AlphaFoldDB" id="A0AA38L331"/>
<evidence type="ECO:0000313" key="3">
    <source>
        <dbReference type="EMBL" id="KAH9308915.1"/>
    </source>
</evidence>
<dbReference type="InterPro" id="IPR050085">
    <property type="entry name" value="AGPR"/>
</dbReference>
<evidence type="ECO:0000256" key="1">
    <source>
        <dbReference type="ARBA" id="ARBA00022571"/>
    </source>
</evidence>
<dbReference type="Proteomes" id="UP000824469">
    <property type="component" value="Unassembled WGS sequence"/>
</dbReference>